<dbReference type="OMA" id="ERTNGGW"/>
<feature type="transmembrane region" description="Helical" evidence="6">
    <location>
        <begin position="260"/>
        <end position="279"/>
    </location>
</feature>
<protein>
    <recommendedName>
        <fullName evidence="9">Major facilitator superfamily (MFS) profile domain-containing protein</fullName>
    </recommendedName>
</protein>
<reference evidence="8" key="1">
    <citation type="journal article" date="2013" name="Science">
        <title>The Amborella genome and the evolution of flowering plants.</title>
        <authorList>
            <consortium name="Amborella Genome Project"/>
        </authorList>
    </citation>
    <scope>NUCLEOTIDE SEQUENCE [LARGE SCALE GENOMIC DNA]</scope>
</reference>
<keyword evidence="8" id="KW-1185">Reference proteome</keyword>
<dbReference type="Proteomes" id="UP000017836">
    <property type="component" value="Unassembled WGS sequence"/>
</dbReference>
<evidence type="ECO:0000256" key="4">
    <source>
        <dbReference type="ARBA" id="ARBA00022989"/>
    </source>
</evidence>
<feature type="transmembrane region" description="Helical" evidence="6">
    <location>
        <begin position="182"/>
        <end position="204"/>
    </location>
</feature>
<dbReference type="SUPFAM" id="SSF103473">
    <property type="entry name" value="MFS general substrate transporter"/>
    <property type="match status" value="1"/>
</dbReference>
<name>W1PNP4_AMBTC</name>
<evidence type="ECO:0000256" key="1">
    <source>
        <dbReference type="ARBA" id="ARBA00004141"/>
    </source>
</evidence>
<sequence length="298" mass="33914">MIYLSIFYFFFSRFLDKAAVRRTNEPLEQAPSPWKLCRVTQVEQAKIIFGMVPIFCCSIFMSTCLAQLQTFSVQQGLTMDTRITKTFKIPPASLPIIPLVFMIILIPIYDRVIVPLARKFTGHPTGITHLQRIGVGLVLAAISMGVAGIVEVKRKNVALKHGMIDALPVLQPLPISTFWLTFQYFIFGIADIFTYVGLLEFFYSEAPPSIKSISTAFLWCSMGLGYFLSTILVQAVNLVTERTNGGWLSGNNLNRNSLNLFYWFLCALNALNFFHYLFWAKRYKYRPQPFLNAEAEKV</sequence>
<evidence type="ECO:0000256" key="5">
    <source>
        <dbReference type="ARBA" id="ARBA00023136"/>
    </source>
</evidence>
<evidence type="ECO:0008006" key="9">
    <source>
        <dbReference type="Google" id="ProtNLM"/>
    </source>
</evidence>
<dbReference type="eggNOG" id="KOG1237">
    <property type="taxonomic scope" value="Eukaryota"/>
</dbReference>
<evidence type="ECO:0000313" key="8">
    <source>
        <dbReference type="Proteomes" id="UP000017836"/>
    </source>
</evidence>
<dbReference type="Gene3D" id="1.20.1250.20">
    <property type="entry name" value="MFS general substrate transporter like domains"/>
    <property type="match status" value="1"/>
</dbReference>
<dbReference type="HOGENOM" id="CLU_009313_1_0_1"/>
<dbReference type="PANTHER" id="PTHR11654">
    <property type="entry name" value="OLIGOPEPTIDE TRANSPORTER-RELATED"/>
    <property type="match status" value="1"/>
</dbReference>
<dbReference type="Pfam" id="PF00854">
    <property type="entry name" value="PTR2"/>
    <property type="match status" value="1"/>
</dbReference>
<feature type="transmembrane region" description="Helical" evidence="6">
    <location>
        <begin position="130"/>
        <end position="150"/>
    </location>
</feature>
<feature type="transmembrane region" description="Helical" evidence="6">
    <location>
        <begin position="216"/>
        <end position="240"/>
    </location>
</feature>
<comment type="similarity">
    <text evidence="2">Belongs to the major facilitator superfamily. Proton-dependent oligopeptide transporter (POT/PTR) (TC 2.A.17) family.</text>
</comment>
<keyword evidence="3 6" id="KW-0812">Transmembrane</keyword>
<gene>
    <name evidence="7" type="ORF">AMTR_s00162p00033960</name>
</gene>
<evidence type="ECO:0000256" key="3">
    <source>
        <dbReference type="ARBA" id="ARBA00022692"/>
    </source>
</evidence>
<proteinExistence type="inferred from homology"/>
<dbReference type="InterPro" id="IPR000109">
    <property type="entry name" value="POT_fam"/>
</dbReference>
<dbReference type="InterPro" id="IPR036259">
    <property type="entry name" value="MFS_trans_sf"/>
</dbReference>
<dbReference type="GO" id="GO:0022857">
    <property type="term" value="F:transmembrane transporter activity"/>
    <property type="evidence" value="ECO:0007669"/>
    <property type="project" value="InterPro"/>
</dbReference>
<feature type="transmembrane region" description="Helical" evidence="6">
    <location>
        <begin position="89"/>
        <end position="109"/>
    </location>
</feature>
<evidence type="ECO:0000256" key="2">
    <source>
        <dbReference type="ARBA" id="ARBA00005982"/>
    </source>
</evidence>
<comment type="subcellular location">
    <subcellularLocation>
        <location evidence="1">Membrane</location>
        <topology evidence="1">Multi-pass membrane protein</topology>
    </subcellularLocation>
</comment>
<accession>W1PNP4</accession>
<evidence type="ECO:0000256" key="6">
    <source>
        <dbReference type="SAM" id="Phobius"/>
    </source>
</evidence>
<dbReference type="EMBL" id="KI392984">
    <property type="protein sequence ID" value="ERN09341.1"/>
    <property type="molecule type" value="Genomic_DNA"/>
</dbReference>
<dbReference type="GO" id="GO:0016020">
    <property type="term" value="C:membrane"/>
    <property type="evidence" value="ECO:0007669"/>
    <property type="project" value="UniProtKB-SubCell"/>
</dbReference>
<feature type="transmembrane region" description="Helical" evidence="6">
    <location>
        <begin position="47"/>
        <end position="69"/>
    </location>
</feature>
<keyword evidence="5 6" id="KW-0472">Membrane</keyword>
<dbReference type="Gramene" id="ERN09341">
    <property type="protein sequence ID" value="ERN09341"/>
    <property type="gene ID" value="AMTR_s00162p00033960"/>
</dbReference>
<evidence type="ECO:0000313" key="7">
    <source>
        <dbReference type="EMBL" id="ERN09341.1"/>
    </source>
</evidence>
<dbReference type="AlphaFoldDB" id="W1PNP4"/>
<keyword evidence="4 6" id="KW-1133">Transmembrane helix</keyword>
<organism evidence="7 8">
    <name type="scientific">Amborella trichopoda</name>
    <dbReference type="NCBI Taxonomy" id="13333"/>
    <lineage>
        <taxon>Eukaryota</taxon>
        <taxon>Viridiplantae</taxon>
        <taxon>Streptophyta</taxon>
        <taxon>Embryophyta</taxon>
        <taxon>Tracheophyta</taxon>
        <taxon>Spermatophyta</taxon>
        <taxon>Magnoliopsida</taxon>
        <taxon>Amborellales</taxon>
        <taxon>Amborellaceae</taxon>
        <taxon>Amborella</taxon>
    </lineage>
</organism>